<dbReference type="InterPro" id="IPR011042">
    <property type="entry name" value="6-blade_b-propeller_TolB-like"/>
</dbReference>
<keyword evidence="2" id="KW-0479">Metal-binding</keyword>
<evidence type="ECO:0000256" key="3">
    <source>
        <dbReference type="PROSITE-ProRule" id="PRU00504"/>
    </source>
</evidence>
<evidence type="ECO:0000256" key="4">
    <source>
        <dbReference type="SAM" id="Coils"/>
    </source>
</evidence>
<evidence type="ECO:0000259" key="5">
    <source>
        <dbReference type="PROSITE" id="PS50119"/>
    </source>
</evidence>
<protein>
    <recommendedName>
        <fullName evidence="5">B box-type domain-containing protein</fullName>
    </recommendedName>
</protein>
<feature type="repeat" description="NHL" evidence="3">
    <location>
        <begin position="477"/>
        <end position="505"/>
    </location>
</feature>
<comment type="caution">
    <text evidence="6">The sequence shown here is derived from an EMBL/GenBank/DDBJ whole genome shotgun (WGS) entry which is preliminary data.</text>
</comment>
<reference evidence="6" key="1">
    <citation type="submission" date="2019-08" db="EMBL/GenBank/DDBJ databases">
        <title>The improved chromosome-level genome for the pearl oyster Pinctada fucata martensii using PacBio sequencing and Hi-C.</title>
        <authorList>
            <person name="Zheng Z."/>
        </authorList>
    </citation>
    <scope>NUCLEOTIDE SEQUENCE</scope>
    <source>
        <strain evidence="6">ZZ-2019</strain>
        <tissue evidence="6">Adductor muscle</tissue>
    </source>
</reference>
<keyword evidence="1" id="KW-0677">Repeat</keyword>
<dbReference type="InterPro" id="IPR047153">
    <property type="entry name" value="TRIM45/56/19-like"/>
</dbReference>
<name>A0AA88XU47_PINIB</name>
<dbReference type="InterPro" id="IPR000315">
    <property type="entry name" value="Znf_B-box"/>
</dbReference>
<dbReference type="PANTHER" id="PTHR25462:SF296">
    <property type="entry name" value="MEIOTIC P26, ISOFORM F"/>
    <property type="match status" value="1"/>
</dbReference>
<evidence type="ECO:0000256" key="2">
    <source>
        <dbReference type="PROSITE-ProRule" id="PRU00024"/>
    </source>
</evidence>
<dbReference type="CDD" id="cd19756">
    <property type="entry name" value="Bbox2"/>
    <property type="match status" value="1"/>
</dbReference>
<dbReference type="Gene3D" id="3.30.160.60">
    <property type="entry name" value="Classic Zinc Finger"/>
    <property type="match status" value="1"/>
</dbReference>
<keyword evidence="2" id="KW-0862">Zinc</keyword>
<sequence>MSCVEEAETSTDYPQVIVTCLLCSDINAAWYCKNCPGSLCGKCAEEHKTHSNYNVHSMVPRSYTMVRLHGPAKIAEQCKIHSDKEITTYCKHCKVPCCVACLAESHQLHPVLPIENVYLPAELMLNDYVKELDEDVIPKLDQMGDHLLKYALSNNDLIAKVEKEVKAYGETLKNMVDHSCDSLLERLHGQASKHDVENIRKEIRDEKQKVENTKRDIIDKIQEGKLDLIEYHPPKYNLLIPSILIPKSGRPSFIPNKSIYHEIIQHQIGEIGFSDVISVDVDKPWTVYKSSSFPSKIHATSITLAGENEAWVMYYGSNTMYLFDVTGREVKAITVKGSGDINGMSITHSRDMIFTNEDKKVRRVSRRREVSVLIDTAPFSCYGACLNEKEEIVVCMSDQDERNHVAIYSPDGSRKLSVIRGRDYQGKQLVTDPYRVTSNGEDLCILNISKSLVCVDREGNVMWVYEGEQAKLGRPFYPLGLCVDKHHNILVTDNNNDCVHHVDKDGKLIQVILTQDKAALRMPWGICVDDATGLVWVGNNNKEITTVKYNRI</sequence>
<dbReference type="GO" id="GO:0008270">
    <property type="term" value="F:zinc ion binding"/>
    <property type="evidence" value="ECO:0007669"/>
    <property type="project" value="UniProtKB-KW"/>
</dbReference>
<dbReference type="Gene3D" id="2.120.10.30">
    <property type="entry name" value="TolB, C-terminal domain"/>
    <property type="match status" value="1"/>
</dbReference>
<dbReference type="Pfam" id="PF00643">
    <property type="entry name" value="zf-B_box"/>
    <property type="match status" value="1"/>
</dbReference>
<proteinExistence type="predicted"/>
<dbReference type="SUPFAM" id="SSF63829">
    <property type="entry name" value="Calcium-dependent phosphotriesterase"/>
    <property type="match status" value="1"/>
</dbReference>
<dbReference type="EMBL" id="VSWD01000009">
    <property type="protein sequence ID" value="KAK3092461.1"/>
    <property type="molecule type" value="Genomic_DNA"/>
</dbReference>
<dbReference type="PROSITE" id="PS51125">
    <property type="entry name" value="NHL"/>
    <property type="match status" value="1"/>
</dbReference>
<feature type="domain" description="B box-type" evidence="5">
    <location>
        <begin position="73"/>
        <end position="114"/>
    </location>
</feature>
<feature type="coiled-coil region" evidence="4">
    <location>
        <begin position="193"/>
        <end position="223"/>
    </location>
</feature>
<dbReference type="Proteomes" id="UP001186944">
    <property type="component" value="Unassembled WGS sequence"/>
</dbReference>
<dbReference type="SUPFAM" id="SSF57845">
    <property type="entry name" value="B-box zinc-binding domain"/>
    <property type="match status" value="1"/>
</dbReference>
<accession>A0AA88XU47</accession>
<evidence type="ECO:0000313" key="6">
    <source>
        <dbReference type="EMBL" id="KAK3092461.1"/>
    </source>
</evidence>
<feature type="domain" description="B box-type" evidence="5">
    <location>
        <begin position="15"/>
        <end position="61"/>
    </location>
</feature>
<organism evidence="6 7">
    <name type="scientific">Pinctada imbricata</name>
    <name type="common">Atlantic pearl-oyster</name>
    <name type="synonym">Pinctada martensii</name>
    <dbReference type="NCBI Taxonomy" id="66713"/>
    <lineage>
        <taxon>Eukaryota</taxon>
        <taxon>Metazoa</taxon>
        <taxon>Spiralia</taxon>
        <taxon>Lophotrochozoa</taxon>
        <taxon>Mollusca</taxon>
        <taxon>Bivalvia</taxon>
        <taxon>Autobranchia</taxon>
        <taxon>Pteriomorphia</taxon>
        <taxon>Pterioida</taxon>
        <taxon>Pterioidea</taxon>
        <taxon>Pteriidae</taxon>
        <taxon>Pinctada</taxon>
    </lineage>
</organism>
<keyword evidence="7" id="KW-1185">Reference proteome</keyword>
<evidence type="ECO:0000256" key="1">
    <source>
        <dbReference type="ARBA" id="ARBA00022737"/>
    </source>
</evidence>
<gene>
    <name evidence="6" type="ORF">FSP39_003087</name>
</gene>
<evidence type="ECO:0000313" key="7">
    <source>
        <dbReference type="Proteomes" id="UP001186944"/>
    </source>
</evidence>
<dbReference type="InterPro" id="IPR001258">
    <property type="entry name" value="NHL_repeat"/>
</dbReference>
<dbReference type="AlphaFoldDB" id="A0AA88XU47"/>
<dbReference type="PANTHER" id="PTHR25462">
    <property type="entry name" value="BONUS, ISOFORM C-RELATED"/>
    <property type="match status" value="1"/>
</dbReference>
<dbReference type="SMART" id="SM00336">
    <property type="entry name" value="BBOX"/>
    <property type="match status" value="2"/>
</dbReference>
<keyword evidence="2" id="KW-0863">Zinc-finger</keyword>
<keyword evidence="4" id="KW-0175">Coiled coil</keyword>
<dbReference type="PROSITE" id="PS50119">
    <property type="entry name" value="ZF_BBOX"/>
    <property type="match status" value="2"/>
</dbReference>